<keyword evidence="4" id="KW-0676">Redox-active center</keyword>
<accession>A0A1K1MZP8</accession>
<dbReference type="GO" id="GO:0017004">
    <property type="term" value="P:cytochrome complex assembly"/>
    <property type="evidence" value="ECO:0007669"/>
    <property type="project" value="UniProtKB-KW"/>
</dbReference>
<organism evidence="6 7">
    <name type="scientific">Cellulophaga fucicola</name>
    <dbReference type="NCBI Taxonomy" id="76595"/>
    <lineage>
        <taxon>Bacteria</taxon>
        <taxon>Pseudomonadati</taxon>
        <taxon>Bacteroidota</taxon>
        <taxon>Flavobacteriia</taxon>
        <taxon>Flavobacteriales</taxon>
        <taxon>Flavobacteriaceae</taxon>
        <taxon>Cellulophaga</taxon>
    </lineage>
</organism>
<dbReference type="InterPro" id="IPR013766">
    <property type="entry name" value="Thioredoxin_domain"/>
</dbReference>
<protein>
    <submittedName>
        <fullName evidence="6">Thiol-disulfide isomerase or thioredoxin</fullName>
    </submittedName>
</protein>
<dbReference type="InterPro" id="IPR036249">
    <property type="entry name" value="Thioredoxin-like_sf"/>
</dbReference>
<dbReference type="InterPro" id="IPR050553">
    <property type="entry name" value="Thioredoxin_ResA/DsbE_sf"/>
</dbReference>
<keyword evidence="6" id="KW-0413">Isomerase</keyword>
<evidence type="ECO:0000313" key="7">
    <source>
        <dbReference type="Proteomes" id="UP000183257"/>
    </source>
</evidence>
<dbReference type="Gene3D" id="3.40.30.10">
    <property type="entry name" value="Glutaredoxin"/>
    <property type="match status" value="1"/>
</dbReference>
<evidence type="ECO:0000256" key="3">
    <source>
        <dbReference type="ARBA" id="ARBA00023157"/>
    </source>
</evidence>
<dbReference type="PANTHER" id="PTHR42852:SF6">
    <property type="entry name" value="THIOL:DISULFIDE INTERCHANGE PROTEIN DSBE"/>
    <property type="match status" value="1"/>
</dbReference>
<dbReference type="Pfam" id="PF08534">
    <property type="entry name" value="Redoxin"/>
    <property type="match status" value="1"/>
</dbReference>
<dbReference type="Proteomes" id="UP000183257">
    <property type="component" value="Unassembled WGS sequence"/>
</dbReference>
<evidence type="ECO:0000313" key="6">
    <source>
        <dbReference type="EMBL" id="SFW27486.1"/>
    </source>
</evidence>
<dbReference type="PROSITE" id="PS51257">
    <property type="entry name" value="PROKAR_LIPOPROTEIN"/>
    <property type="match status" value="1"/>
</dbReference>
<keyword evidence="2" id="KW-0201">Cytochrome c-type biogenesis</keyword>
<dbReference type="GO" id="GO:0016853">
    <property type="term" value="F:isomerase activity"/>
    <property type="evidence" value="ECO:0007669"/>
    <property type="project" value="UniProtKB-KW"/>
</dbReference>
<evidence type="ECO:0000259" key="5">
    <source>
        <dbReference type="PROSITE" id="PS51352"/>
    </source>
</evidence>
<proteinExistence type="predicted"/>
<dbReference type="InterPro" id="IPR013740">
    <property type="entry name" value="Redoxin"/>
</dbReference>
<dbReference type="PROSITE" id="PS51352">
    <property type="entry name" value="THIOREDOXIN_2"/>
    <property type="match status" value="1"/>
</dbReference>
<comment type="subcellular location">
    <subcellularLocation>
        <location evidence="1">Cell envelope</location>
    </subcellularLocation>
</comment>
<evidence type="ECO:0000256" key="1">
    <source>
        <dbReference type="ARBA" id="ARBA00004196"/>
    </source>
</evidence>
<dbReference type="SUPFAM" id="SSF52833">
    <property type="entry name" value="Thioredoxin-like"/>
    <property type="match status" value="1"/>
</dbReference>
<dbReference type="InterPro" id="IPR017937">
    <property type="entry name" value="Thioredoxin_CS"/>
</dbReference>
<reference evidence="7" key="1">
    <citation type="submission" date="2016-11" db="EMBL/GenBank/DDBJ databases">
        <authorList>
            <person name="Varghese N."/>
            <person name="Submissions S."/>
        </authorList>
    </citation>
    <scope>NUCLEOTIDE SEQUENCE [LARGE SCALE GENOMIC DNA]</scope>
    <source>
        <strain evidence="7">DSM 24786</strain>
    </source>
</reference>
<evidence type="ECO:0000256" key="4">
    <source>
        <dbReference type="ARBA" id="ARBA00023284"/>
    </source>
</evidence>
<dbReference type="GO" id="GO:0030313">
    <property type="term" value="C:cell envelope"/>
    <property type="evidence" value="ECO:0007669"/>
    <property type="project" value="UniProtKB-SubCell"/>
</dbReference>
<sequence length="400" mass="45618">MRTAIKILAAIICVSTVFYSCKDKKKEQPKEDGYVVTGTVKGLDNSYAKITDYQIFNQNKINVIDSVPIVNGKFKFTGEIAFPDMVTLELGEYTSNFYLENSAIEITADIEKMKDRNNRFALDVKGSKGQDKYEEIEEKASAVFKDPKYDVFNEVRQMFAKAKKEGSEELINEALKKQESLQSLAEERTAKYKNIKYDFVKANPSSAVAPYVLGVQYTEGRMSREELKEYYELFTGDARKATFFKTFITKIYKDNFENVGVGNIAPDFTLQTVQGDELTLSKVEGKYILVDFWASWCVPCRASFPHLKELRKQYKNKGFTIVGVGTADEKEKWKKAIKEDNTPWNHVYDVSENHAYGPVAKSYGVPHLPTTLLVDSNRKIILRNPSKEELDAKLKEVFGH</sequence>
<feature type="domain" description="Thioredoxin" evidence="5">
    <location>
        <begin position="259"/>
        <end position="399"/>
    </location>
</feature>
<dbReference type="STRING" id="76595.SAMN05660313_00992"/>
<dbReference type="PROSITE" id="PS00194">
    <property type="entry name" value="THIOREDOXIN_1"/>
    <property type="match status" value="1"/>
</dbReference>
<dbReference type="InterPro" id="IPR025380">
    <property type="entry name" value="DUF4369"/>
</dbReference>
<dbReference type="GO" id="GO:0016491">
    <property type="term" value="F:oxidoreductase activity"/>
    <property type="evidence" value="ECO:0007669"/>
    <property type="project" value="InterPro"/>
</dbReference>
<name>A0A1K1MZP8_9FLAO</name>
<dbReference type="OrthoDB" id="1069091at2"/>
<dbReference type="PANTHER" id="PTHR42852">
    <property type="entry name" value="THIOL:DISULFIDE INTERCHANGE PROTEIN DSBE"/>
    <property type="match status" value="1"/>
</dbReference>
<dbReference type="AlphaFoldDB" id="A0A1K1MZP8"/>
<evidence type="ECO:0000256" key="2">
    <source>
        <dbReference type="ARBA" id="ARBA00022748"/>
    </source>
</evidence>
<gene>
    <name evidence="6" type="ORF">SAMN05660313_00992</name>
</gene>
<keyword evidence="3" id="KW-1015">Disulfide bond</keyword>
<dbReference type="EMBL" id="FPIY01000001">
    <property type="protein sequence ID" value="SFW27486.1"/>
    <property type="molecule type" value="Genomic_DNA"/>
</dbReference>
<dbReference type="Pfam" id="PF14289">
    <property type="entry name" value="DUF4369"/>
    <property type="match status" value="1"/>
</dbReference>
<dbReference type="RefSeq" id="WP_072302636.1">
    <property type="nucleotide sequence ID" value="NZ_FPIY01000001.1"/>
</dbReference>
<keyword evidence="7" id="KW-1185">Reference proteome</keyword>
<dbReference type="CDD" id="cd02966">
    <property type="entry name" value="TlpA_like_family"/>
    <property type="match status" value="1"/>
</dbReference>